<proteinExistence type="predicted"/>
<dbReference type="EMBL" id="JARJLG010000219">
    <property type="protein sequence ID" value="KAJ7726443.1"/>
    <property type="molecule type" value="Genomic_DNA"/>
</dbReference>
<dbReference type="Proteomes" id="UP001215280">
    <property type="component" value="Unassembled WGS sequence"/>
</dbReference>
<gene>
    <name evidence="2" type="ORF">DFH07DRAFT_852781</name>
</gene>
<reference evidence="2" key="1">
    <citation type="submission" date="2023-03" db="EMBL/GenBank/DDBJ databases">
        <title>Massive genome expansion in bonnet fungi (Mycena s.s.) driven by repeated elements and novel gene families across ecological guilds.</title>
        <authorList>
            <consortium name="Lawrence Berkeley National Laboratory"/>
            <person name="Harder C.B."/>
            <person name="Miyauchi S."/>
            <person name="Viragh M."/>
            <person name="Kuo A."/>
            <person name="Thoen E."/>
            <person name="Andreopoulos B."/>
            <person name="Lu D."/>
            <person name="Skrede I."/>
            <person name="Drula E."/>
            <person name="Henrissat B."/>
            <person name="Morin E."/>
            <person name="Kohler A."/>
            <person name="Barry K."/>
            <person name="LaButti K."/>
            <person name="Morin E."/>
            <person name="Salamov A."/>
            <person name="Lipzen A."/>
            <person name="Mereny Z."/>
            <person name="Hegedus B."/>
            <person name="Baldrian P."/>
            <person name="Stursova M."/>
            <person name="Weitz H."/>
            <person name="Taylor A."/>
            <person name="Grigoriev I.V."/>
            <person name="Nagy L.G."/>
            <person name="Martin F."/>
            <person name="Kauserud H."/>
        </authorList>
    </citation>
    <scope>NUCLEOTIDE SEQUENCE</scope>
    <source>
        <strain evidence="2">CBHHK188m</strain>
    </source>
</reference>
<protein>
    <submittedName>
        <fullName evidence="2">Uncharacterized protein</fullName>
    </submittedName>
</protein>
<feature type="compositionally biased region" description="Polar residues" evidence="1">
    <location>
        <begin position="352"/>
        <end position="382"/>
    </location>
</feature>
<keyword evidence="3" id="KW-1185">Reference proteome</keyword>
<evidence type="ECO:0000313" key="3">
    <source>
        <dbReference type="Proteomes" id="UP001215280"/>
    </source>
</evidence>
<dbReference type="AlphaFoldDB" id="A0AAD7HRF1"/>
<feature type="region of interest" description="Disordered" evidence="1">
    <location>
        <begin position="339"/>
        <end position="386"/>
    </location>
</feature>
<organism evidence="2 3">
    <name type="scientific">Mycena maculata</name>
    <dbReference type="NCBI Taxonomy" id="230809"/>
    <lineage>
        <taxon>Eukaryota</taxon>
        <taxon>Fungi</taxon>
        <taxon>Dikarya</taxon>
        <taxon>Basidiomycota</taxon>
        <taxon>Agaricomycotina</taxon>
        <taxon>Agaricomycetes</taxon>
        <taxon>Agaricomycetidae</taxon>
        <taxon>Agaricales</taxon>
        <taxon>Marasmiineae</taxon>
        <taxon>Mycenaceae</taxon>
        <taxon>Mycena</taxon>
    </lineage>
</organism>
<comment type="caution">
    <text evidence="2">The sequence shown here is derived from an EMBL/GenBank/DDBJ whole genome shotgun (WGS) entry which is preliminary data.</text>
</comment>
<evidence type="ECO:0000313" key="2">
    <source>
        <dbReference type="EMBL" id="KAJ7726443.1"/>
    </source>
</evidence>
<accession>A0AAD7HRF1</accession>
<sequence>MPPGLLPTPATNTVQSIDELNFALEDLRTTGDSWTSEQLLATVTKYDNNSKELGEITSKIRRNHARSVIDLDIRQRSAELLEDSTDMRKAVRATSDGIRGNHDPGAMAHGATELTEDTSDFVFPDSRPPKASMGSRLFNAGKNVVGAIRDSGRLNTKLKDLNKKEEEILSPLRARMVSPFVVQLGNDDDEAAQRQQRAAPIARQVWMVTNRGSDDGSNSSTGALQVSVPQHTVANPGTHVDLHASIVESLPPSYRTNPASLVGDLDYAVVQTEATSIIHRNPEWMRYDSMNYQQSADTVSNFCRTASQSSHLQLHSERSGSGGAGSLFTARATVVVSSSSSDSDSIRPAESIASSQAGSESRSLRTNAATVATSEMASSQAGSDAGFEARSLRTNVATIATSETRSTLM</sequence>
<name>A0AAD7HRF1_9AGAR</name>
<evidence type="ECO:0000256" key="1">
    <source>
        <dbReference type="SAM" id="MobiDB-lite"/>
    </source>
</evidence>